<evidence type="ECO:0000313" key="4">
    <source>
        <dbReference type="EMBL" id="CAL6070315.1"/>
    </source>
</evidence>
<gene>
    <name evidence="1" type="ORF">HINF_LOCUS23268</name>
    <name evidence="2" type="ORF">HINF_LOCUS37318</name>
    <name evidence="3" type="ORF">HINF_LOCUS47009</name>
    <name evidence="4" type="ORF">HINF_LOCUS54399</name>
</gene>
<evidence type="ECO:0000313" key="5">
    <source>
        <dbReference type="Proteomes" id="UP001642409"/>
    </source>
</evidence>
<comment type="caution">
    <text evidence="2">The sequence shown here is derived from an EMBL/GenBank/DDBJ whole genome shotgun (WGS) entry which is preliminary data.</text>
</comment>
<name>A0AA86Q1T8_9EUKA</name>
<dbReference type="EMBL" id="CAXDID020000209">
    <property type="protein sequence ID" value="CAL6056397.1"/>
    <property type="molecule type" value="Genomic_DNA"/>
</dbReference>
<organism evidence="2">
    <name type="scientific">Hexamita inflata</name>
    <dbReference type="NCBI Taxonomy" id="28002"/>
    <lineage>
        <taxon>Eukaryota</taxon>
        <taxon>Metamonada</taxon>
        <taxon>Diplomonadida</taxon>
        <taxon>Hexamitidae</taxon>
        <taxon>Hexamitinae</taxon>
        <taxon>Hexamita</taxon>
    </lineage>
</organism>
<dbReference type="Proteomes" id="UP001642409">
    <property type="component" value="Unassembled WGS sequence"/>
</dbReference>
<keyword evidence="5" id="KW-1185">Reference proteome</keyword>
<reference evidence="3 5" key="2">
    <citation type="submission" date="2024-07" db="EMBL/GenBank/DDBJ databases">
        <authorList>
            <person name="Akdeniz Z."/>
        </authorList>
    </citation>
    <scope>NUCLEOTIDE SEQUENCE [LARGE SCALE GENOMIC DNA]</scope>
</reference>
<reference evidence="2" key="1">
    <citation type="submission" date="2023-06" db="EMBL/GenBank/DDBJ databases">
        <authorList>
            <person name="Kurt Z."/>
        </authorList>
    </citation>
    <scope>NUCLEOTIDE SEQUENCE</scope>
</reference>
<accession>A0AA86Q1T8</accession>
<evidence type="ECO:0000313" key="1">
    <source>
        <dbReference type="EMBL" id="CAI9935623.1"/>
    </source>
</evidence>
<dbReference type="AlphaFoldDB" id="A0AA86Q1T8"/>
<evidence type="ECO:0000313" key="2">
    <source>
        <dbReference type="EMBL" id="CAI9949673.1"/>
    </source>
</evidence>
<sequence>MLNFVQIALISLNYQCFERIQSAQFKYGAVELEFKVLNSSEHFQSVVNSYVRIQSQGLQFQNLLWIKLYFAVFERQNFNFLIQSSKLYSFAVSNFDLIRRNELIQGFKFIIVLNFHCWSGTILQQLIYFYYLTKEQSLLANTTQIIRELEFFAYKSWDNAFKVKSFKYDDIFGYISLISTLIIVQKGKEM</sequence>
<protein>
    <submittedName>
        <fullName evidence="3">Hypothetical_protein</fullName>
    </submittedName>
</protein>
<dbReference type="EMBL" id="CATOUU010000802">
    <property type="protein sequence ID" value="CAI9949673.1"/>
    <property type="molecule type" value="Genomic_DNA"/>
</dbReference>
<evidence type="ECO:0000313" key="3">
    <source>
        <dbReference type="EMBL" id="CAL6056397.1"/>
    </source>
</evidence>
<dbReference type="EMBL" id="CATOUU010000616">
    <property type="protein sequence ID" value="CAI9935623.1"/>
    <property type="molecule type" value="Genomic_DNA"/>
</dbReference>
<proteinExistence type="predicted"/>
<dbReference type="EMBL" id="CAXDID020000282">
    <property type="protein sequence ID" value="CAL6070315.1"/>
    <property type="molecule type" value="Genomic_DNA"/>
</dbReference>